<dbReference type="Proteomes" id="UP000033140">
    <property type="component" value="Unassembled WGS sequence"/>
</dbReference>
<gene>
    <name evidence="2" type="ORF">G7K_4023-t1</name>
</gene>
<reference evidence="2 3" key="3">
    <citation type="journal article" date="2015" name="Genome Announc.">
        <title>Draft Genome Sequence of the Archiascomycetous Yeast Saitoella complicata.</title>
        <authorList>
            <person name="Yamauchi K."/>
            <person name="Kondo S."/>
            <person name="Hamamoto M."/>
            <person name="Takahashi Y."/>
            <person name="Ogura Y."/>
            <person name="Hayashi T."/>
            <person name="Nishida H."/>
        </authorList>
    </citation>
    <scope>NUCLEOTIDE SEQUENCE [LARGE SCALE GENOMIC DNA]</scope>
    <source>
        <strain evidence="2 3">NRRL Y-17804</strain>
    </source>
</reference>
<evidence type="ECO:0000313" key="2">
    <source>
        <dbReference type="EMBL" id="GAO49886.1"/>
    </source>
</evidence>
<feature type="region of interest" description="Disordered" evidence="1">
    <location>
        <begin position="76"/>
        <end position="167"/>
    </location>
</feature>
<dbReference type="RefSeq" id="XP_019021219.1">
    <property type="nucleotide sequence ID" value="XM_019168108.1"/>
</dbReference>
<keyword evidence="3" id="KW-1185">Reference proteome</keyword>
<evidence type="ECO:0000313" key="3">
    <source>
        <dbReference type="Proteomes" id="UP000033140"/>
    </source>
</evidence>
<name>A0A0E9NJN3_SAICN</name>
<proteinExistence type="predicted"/>
<accession>A0A0E9NJN3</accession>
<protein>
    <submittedName>
        <fullName evidence="2">Uncharacterized protein</fullName>
    </submittedName>
</protein>
<evidence type="ECO:0000256" key="1">
    <source>
        <dbReference type="SAM" id="MobiDB-lite"/>
    </source>
</evidence>
<dbReference type="EMBL" id="BACD03000027">
    <property type="protein sequence ID" value="GAO49886.1"/>
    <property type="molecule type" value="Genomic_DNA"/>
</dbReference>
<comment type="caution">
    <text evidence="2">The sequence shown here is derived from an EMBL/GenBank/DDBJ whole genome shotgun (WGS) entry which is preliminary data.</text>
</comment>
<reference evidence="2 3" key="2">
    <citation type="journal article" date="2014" name="J. Gen. Appl. Microbiol.">
        <title>The early diverging ascomycetous budding yeast Saitoella complicata has three histone deacetylases belonging to the Clr6, Hos2, and Rpd3 lineages.</title>
        <authorList>
            <person name="Nishida H."/>
            <person name="Matsumoto T."/>
            <person name="Kondo S."/>
            <person name="Hamamoto M."/>
            <person name="Yoshikawa H."/>
        </authorList>
    </citation>
    <scope>NUCLEOTIDE SEQUENCE [LARGE SCALE GENOMIC DNA]</scope>
    <source>
        <strain evidence="2 3">NRRL Y-17804</strain>
    </source>
</reference>
<reference evidence="2 3" key="1">
    <citation type="journal article" date="2011" name="J. Gen. Appl. Microbiol.">
        <title>Draft genome sequencing of the enigmatic yeast Saitoella complicata.</title>
        <authorList>
            <person name="Nishida H."/>
            <person name="Hamamoto M."/>
            <person name="Sugiyama J."/>
        </authorList>
    </citation>
    <scope>NUCLEOTIDE SEQUENCE [LARGE SCALE GENOMIC DNA]</scope>
    <source>
        <strain evidence="2 3">NRRL Y-17804</strain>
    </source>
</reference>
<sequence>MTSNVASTSVKDKKKLWRLSRISDSLRPIVRLFEEDWTNTNTGVTVVQNRVTAEPPGVNASSDPTAVEARPVHVATPHPTPVTPAPHANVIRPPNKRRWSRAKSDTRTAPIEGQATQLSGHQPQKGKLRDREESTKNIQQTIASDTKPPRLLKRTPSSSRPAIPAPYRITTPTSHLLLDPFTPFLRPDFPPSLAEPILNPVNTQAQALRTYQLPKLPDGRHCRASEYIPLQAQRPGGEGVRRWLSGLPEHPEMFEGEEEARERIRGQIEGMRDSWVRRSLVVDVVDVAAVQAFAHF</sequence>
<dbReference type="AlphaFoldDB" id="A0A0E9NJN3"/>
<organism evidence="2 3">
    <name type="scientific">Saitoella complicata (strain BCRC 22490 / CBS 7301 / JCM 7358 / NBRC 10748 / NRRL Y-17804)</name>
    <dbReference type="NCBI Taxonomy" id="698492"/>
    <lineage>
        <taxon>Eukaryota</taxon>
        <taxon>Fungi</taxon>
        <taxon>Dikarya</taxon>
        <taxon>Ascomycota</taxon>
        <taxon>Taphrinomycotina</taxon>
        <taxon>Taphrinomycotina incertae sedis</taxon>
        <taxon>Saitoella</taxon>
    </lineage>
</organism>